<sequence length="60" mass="6453">MDNDTLFLSAIVVVAVLALVNAWRGAVLLRSGDKPGGQKFFVMGLAMLLMAAFAIYIRPV</sequence>
<comment type="caution">
    <text evidence="1">The sequence shown here is derived from an EMBL/GenBank/DDBJ whole genome shotgun (WGS) entry which is preliminary data.</text>
</comment>
<accession>A0A0G9MKT8</accession>
<dbReference type="STRING" id="502682.BMF35_a0394"/>
<reference evidence="1 2" key="1">
    <citation type="submission" date="2015-04" db="EMBL/GenBank/DDBJ databases">
        <title>The draft genome sequence of Erythrobacr gangjinensis K7-2.</title>
        <authorList>
            <person name="Zhuang L."/>
            <person name="Liu Y."/>
            <person name="Shao Z."/>
        </authorList>
    </citation>
    <scope>NUCLEOTIDE SEQUENCE [LARGE SCALE GENOMIC DNA]</scope>
    <source>
        <strain evidence="1 2">K7-2</strain>
    </source>
</reference>
<dbReference type="Proteomes" id="UP000053070">
    <property type="component" value="Unassembled WGS sequence"/>
</dbReference>
<gene>
    <name evidence="1" type="ORF">AAW01_06980</name>
</gene>
<evidence type="ECO:0000313" key="2">
    <source>
        <dbReference type="Proteomes" id="UP000053070"/>
    </source>
</evidence>
<dbReference type="EMBL" id="LBHC01000002">
    <property type="protein sequence ID" value="KLE31346.1"/>
    <property type="molecule type" value="Genomic_DNA"/>
</dbReference>
<proteinExistence type="predicted"/>
<keyword evidence="2" id="KW-1185">Reference proteome</keyword>
<evidence type="ECO:0000313" key="1">
    <source>
        <dbReference type="EMBL" id="KLE31346.1"/>
    </source>
</evidence>
<name>A0A0G9MKT8_9SPHN</name>
<protein>
    <submittedName>
        <fullName evidence="1">Uncharacterized protein</fullName>
    </submittedName>
</protein>
<dbReference type="KEGG" id="egn:BMF35_a0394"/>
<dbReference type="AlphaFoldDB" id="A0A0G9MKT8"/>
<dbReference type="PATRIC" id="fig|502682.8.peg.1422"/>
<dbReference type="RefSeq" id="WP_047006698.1">
    <property type="nucleotide sequence ID" value="NZ_CP018097.1"/>
</dbReference>
<organism evidence="1 2">
    <name type="scientific">Aurantiacibacter gangjinensis</name>
    <dbReference type="NCBI Taxonomy" id="502682"/>
    <lineage>
        <taxon>Bacteria</taxon>
        <taxon>Pseudomonadati</taxon>
        <taxon>Pseudomonadota</taxon>
        <taxon>Alphaproteobacteria</taxon>
        <taxon>Sphingomonadales</taxon>
        <taxon>Erythrobacteraceae</taxon>
        <taxon>Aurantiacibacter</taxon>
    </lineage>
</organism>